<dbReference type="PANTHER" id="PTHR39569">
    <property type="entry name" value="INORGANIC TRIPHOSPHATASE"/>
    <property type="match status" value="1"/>
</dbReference>
<dbReference type="PROSITE" id="PS51707">
    <property type="entry name" value="CYTH"/>
    <property type="match status" value="1"/>
</dbReference>
<evidence type="ECO:0000313" key="2">
    <source>
        <dbReference type="EMBL" id="RPE86169.1"/>
    </source>
</evidence>
<protein>
    <submittedName>
        <fullName evidence="2">CYTH domain-containing protein</fullName>
    </submittedName>
</protein>
<accession>A0A3N4W1E3</accession>
<evidence type="ECO:0000259" key="1">
    <source>
        <dbReference type="PROSITE" id="PS51707"/>
    </source>
</evidence>
<sequence length="281" mass="33381">MQDEIELKIMLSPKNIPIITQWIQNQNIIHYDEENLENTYFDSQNMYFEKHQMGLRVRTKNNHHQLTLKMKGDIVGGLHIRPEYNLTLADNKPDFKRLVSHYNLQFADQSIINTPLFPLFSTNFLRYKWLIHYQNAEIEIALDQGLVKNKYCEDTICEIEFELKKGNIHQLFQLLNEMPKKDGMWLSSLSKAQRGYFIGNAEKIDKEIEKLTACNPKKLSMIEQYQFSQILADFIRLYPNDILIKKYQQITQQSLSELGENYLLSSNYLLKNIKQLNEFYR</sequence>
<dbReference type="InterPro" id="IPR033469">
    <property type="entry name" value="CYTH-like_dom_sf"/>
</dbReference>
<dbReference type="RefSeq" id="WP_124210716.1">
    <property type="nucleotide sequence ID" value="NZ_CP016615.1"/>
</dbReference>
<dbReference type="InterPro" id="IPR039013">
    <property type="entry name" value="YgiF"/>
</dbReference>
<organism evidence="2 3">
    <name type="scientific">Vespertiliibacter pulmonis</name>
    <dbReference type="NCBI Taxonomy" id="1443036"/>
    <lineage>
        <taxon>Bacteria</taxon>
        <taxon>Pseudomonadati</taxon>
        <taxon>Pseudomonadota</taxon>
        <taxon>Gammaproteobacteria</taxon>
        <taxon>Pasteurellales</taxon>
        <taxon>Pasteurellaceae</taxon>
        <taxon>Vespertiliibacter</taxon>
    </lineage>
</organism>
<dbReference type="OrthoDB" id="3034217at2"/>
<dbReference type="EMBL" id="RKQP01000001">
    <property type="protein sequence ID" value="RPE86169.1"/>
    <property type="molecule type" value="Genomic_DNA"/>
</dbReference>
<keyword evidence="3" id="KW-1185">Reference proteome</keyword>
<dbReference type="Pfam" id="PF01928">
    <property type="entry name" value="CYTH"/>
    <property type="match status" value="1"/>
</dbReference>
<dbReference type="InterPro" id="IPR023577">
    <property type="entry name" value="CYTH_domain"/>
</dbReference>
<dbReference type="SUPFAM" id="SSF55154">
    <property type="entry name" value="CYTH-like phosphatases"/>
    <property type="match status" value="1"/>
</dbReference>
<comment type="caution">
    <text evidence="2">The sequence shown here is derived from an EMBL/GenBank/DDBJ whole genome shotgun (WGS) entry which is preliminary data.</text>
</comment>
<dbReference type="CDD" id="cd07756">
    <property type="entry name" value="CYTH-like_Pase_CHAD"/>
    <property type="match status" value="1"/>
</dbReference>
<dbReference type="SMART" id="SM01118">
    <property type="entry name" value="CYTH"/>
    <property type="match status" value="1"/>
</dbReference>
<dbReference type="GO" id="GO:0050355">
    <property type="term" value="F:inorganic triphosphate phosphatase activity"/>
    <property type="evidence" value="ECO:0007669"/>
    <property type="project" value="InterPro"/>
</dbReference>
<name>A0A3N4W1E3_9PAST</name>
<evidence type="ECO:0000313" key="3">
    <source>
        <dbReference type="Proteomes" id="UP000281691"/>
    </source>
</evidence>
<dbReference type="AlphaFoldDB" id="A0A3N4W1E3"/>
<dbReference type="Proteomes" id="UP000281691">
    <property type="component" value="Unassembled WGS sequence"/>
</dbReference>
<reference evidence="2 3" key="1">
    <citation type="submission" date="2018-11" db="EMBL/GenBank/DDBJ databases">
        <title>Genomic Encyclopedia of Type Strains, Phase IV (KMG-IV): sequencing the most valuable type-strain genomes for metagenomic binning, comparative biology and taxonomic classification.</title>
        <authorList>
            <person name="Goeker M."/>
        </authorList>
    </citation>
    <scope>NUCLEOTIDE SEQUENCE [LARGE SCALE GENOMIC DNA]</scope>
    <source>
        <strain evidence="2 3">DSM 27238</strain>
    </source>
</reference>
<feature type="domain" description="CYTH" evidence="1">
    <location>
        <begin position="2"/>
        <end position="202"/>
    </location>
</feature>
<proteinExistence type="predicted"/>
<dbReference type="Gene3D" id="2.40.320.10">
    <property type="entry name" value="Hypothetical Protein Pfu-838710-001"/>
    <property type="match status" value="1"/>
</dbReference>
<dbReference type="PANTHER" id="PTHR39569:SF1">
    <property type="entry name" value="INORGANIC TRIPHOSPHATASE"/>
    <property type="match status" value="1"/>
</dbReference>
<gene>
    <name evidence="2" type="ORF">EDC46_0562</name>
</gene>
<dbReference type="GO" id="GO:0046872">
    <property type="term" value="F:metal ion binding"/>
    <property type="evidence" value="ECO:0007669"/>
    <property type="project" value="TreeGrafter"/>
</dbReference>